<feature type="domain" description="HTH deoR-type" evidence="3">
    <location>
        <begin position="2"/>
        <end position="61"/>
    </location>
</feature>
<name>A0A1M5YH56_9FIRM</name>
<organism evidence="4 5">
    <name type="scientific">Sporanaerobacter acetigenes DSM 13106</name>
    <dbReference type="NCBI Taxonomy" id="1123281"/>
    <lineage>
        <taxon>Bacteria</taxon>
        <taxon>Bacillati</taxon>
        <taxon>Bacillota</taxon>
        <taxon>Tissierellia</taxon>
        <taxon>Tissierellales</taxon>
        <taxon>Sporanaerobacteraceae</taxon>
        <taxon>Sporanaerobacter</taxon>
    </lineage>
</organism>
<dbReference type="InterPro" id="IPR001034">
    <property type="entry name" value="DeoR_HTH"/>
</dbReference>
<dbReference type="Proteomes" id="UP000184389">
    <property type="component" value="Unassembled WGS sequence"/>
</dbReference>
<dbReference type="InterPro" id="IPR036390">
    <property type="entry name" value="WH_DNA-bd_sf"/>
</dbReference>
<dbReference type="InterPro" id="IPR051534">
    <property type="entry name" value="CBASS_pafABC_assoc_protein"/>
</dbReference>
<sequence>MKTNRMLEIITILLNEGEVKAKDLAERFNCTTKTIYRDVEYIKESGIPIISEIGRNGGFKIGEGVARNNKTLTLKEQHTIINVLKSYGRIPEEQLDEIMTTIEGLFKDNTVNWIDGEFADPKINSFFQKLKNAIINCNIVELGFKMDDEELNIIKVEPYQIFIRYDELYLRFFNLREEAWDEVSLKEVVEINLLKEDFVKKNYPKLWNKL</sequence>
<dbReference type="SUPFAM" id="SSF46785">
    <property type="entry name" value="Winged helix' DNA-binding domain"/>
    <property type="match status" value="1"/>
</dbReference>
<evidence type="ECO:0000256" key="1">
    <source>
        <dbReference type="ARBA" id="ARBA00023015"/>
    </source>
</evidence>
<keyword evidence="2" id="KW-0804">Transcription</keyword>
<evidence type="ECO:0000256" key="2">
    <source>
        <dbReference type="ARBA" id="ARBA00023163"/>
    </source>
</evidence>
<evidence type="ECO:0000259" key="3">
    <source>
        <dbReference type="PROSITE" id="PS51000"/>
    </source>
</evidence>
<dbReference type="InterPro" id="IPR036388">
    <property type="entry name" value="WH-like_DNA-bd_sf"/>
</dbReference>
<protein>
    <submittedName>
        <fullName evidence="4">WYL domain-containing protein</fullName>
    </submittedName>
</protein>
<dbReference type="RefSeq" id="WP_072744836.1">
    <property type="nucleotide sequence ID" value="NZ_FQXR01000011.1"/>
</dbReference>
<dbReference type="PROSITE" id="PS51000">
    <property type="entry name" value="HTH_DEOR_2"/>
    <property type="match status" value="1"/>
</dbReference>
<dbReference type="OrthoDB" id="9815009at2"/>
<dbReference type="InterPro" id="IPR013196">
    <property type="entry name" value="HTH_11"/>
</dbReference>
<dbReference type="Gene3D" id="1.10.10.10">
    <property type="entry name" value="Winged helix-like DNA-binding domain superfamily/Winged helix DNA-binding domain"/>
    <property type="match status" value="1"/>
</dbReference>
<proteinExistence type="predicted"/>
<dbReference type="AlphaFoldDB" id="A0A1M5YH56"/>
<dbReference type="STRING" id="1123281.SAMN02745180_02194"/>
<dbReference type="PANTHER" id="PTHR34580:SF1">
    <property type="entry name" value="PROTEIN PAFC"/>
    <property type="match status" value="1"/>
</dbReference>
<dbReference type="PANTHER" id="PTHR34580">
    <property type="match status" value="1"/>
</dbReference>
<evidence type="ECO:0000313" key="4">
    <source>
        <dbReference type="EMBL" id="SHI11208.1"/>
    </source>
</evidence>
<gene>
    <name evidence="4" type="ORF">SAMN02745180_02194</name>
</gene>
<keyword evidence="5" id="KW-1185">Reference proteome</keyword>
<reference evidence="4 5" key="1">
    <citation type="submission" date="2016-11" db="EMBL/GenBank/DDBJ databases">
        <authorList>
            <person name="Jaros S."/>
            <person name="Januszkiewicz K."/>
            <person name="Wedrychowicz H."/>
        </authorList>
    </citation>
    <scope>NUCLEOTIDE SEQUENCE [LARGE SCALE GENOMIC DNA]</scope>
    <source>
        <strain evidence="4 5">DSM 13106</strain>
    </source>
</reference>
<dbReference type="EMBL" id="FQXR01000011">
    <property type="protein sequence ID" value="SHI11208.1"/>
    <property type="molecule type" value="Genomic_DNA"/>
</dbReference>
<accession>A0A1M5YH56</accession>
<dbReference type="Pfam" id="PF08279">
    <property type="entry name" value="HTH_11"/>
    <property type="match status" value="1"/>
</dbReference>
<dbReference type="GO" id="GO:0003700">
    <property type="term" value="F:DNA-binding transcription factor activity"/>
    <property type="evidence" value="ECO:0007669"/>
    <property type="project" value="InterPro"/>
</dbReference>
<keyword evidence="1" id="KW-0805">Transcription regulation</keyword>
<evidence type="ECO:0000313" key="5">
    <source>
        <dbReference type="Proteomes" id="UP000184389"/>
    </source>
</evidence>